<keyword evidence="2" id="KW-1133">Transmembrane helix</keyword>
<feature type="compositionally biased region" description="Basic and acidic residues" evidence="1">
    <location>
        <begin position="44"/>
        <end position="54"/>
    </location>
</feature>
<feature type="compositionally biased region" description="Pro residues" evidence="1">
    <location>
        <begin position="74"/>
        <end position="106"/>
    </location>
</feature>
<feature type="transmembrane region" description="Helical" evidence="2">
    <location>
        <begin position="211"/>
        <end position="244"/>
    </location>
</feature>
<name>A0ABV5T3D9_9MICO</name>
<proteinExistence type="predicted"/>
<evidence type="ECO:0000313" key="3">
    <source>
        <dbReference type="EMBL" id="MFB9647127.1"/>
    </source>
</evidence>
<feature type="transmembrane region" description="Helical" evidence="2">
    <location>
        <begin position="256"/>
        <end position="277"/>
    </location>
</feature>
<feature type="compositionally biased region" description="Low complexity" evidence="1">
    <location>
        <begin position="131"/>
        <end position="140"/>
    </location>
</feature>
<accession>A0ABV5T3D9</accession>
<dbReference type="Proteomes" id="UP001589611">
    <property type="component" value="Unassembled WGS sequence"/>
</dbReference>
<protein>
    <recommendedName>
        <fullName evidence="5">Basic proline-rich protein</fullName>
    </recommendedName>
</protein>
<feature type="region of interest" description="Disordered" evidence="1">
    <location>
        <begin position="131"/>
        <end position="158"/>
    </location>
</feature>
<keyword evidence="4" id="KW-1185">Reference proteome</keyword>
<organism evidence="3 4">
    <name type="scientific">Microbacterium terregens</name>
    <dbReference type="NCBI Taxonomy" id="69363"/>
    <lineage>
        <taxon>Bacteria</taxon>
        <taxon>Bacillati</taxon>
        <taxon>Actinomycetota</taxon>
        <taxon>Actinomycetes</taxon>
        <taxon>Micrococcales</taxon>
        <taxon>Microbacteriaceae</taxon>
        <taxon>Microbacterium</taxon>
    </lineage>
</organism>
<reference evidence="3 4" key="1">
    <citation type="submission" date="2024-09" db="EMBL/GenBank/DDBJ databases">
        <authorList>
            <person name="Sun Q."/>
            <person name="Mori K."/>
        </authorList>
    </citation>
    <scope>NUCLEOTIDE SEQUENCE [LARGE SCALE GENOMIC DNA]</scope>
    <source>
        <strain evidence="3 4">JCM 1342</strain>
    </source>
</reference>
<feature type="region of interest" description="Disordered" evidence="1">
    <location>
        <begin position="1"/>
        <end position="115"/>
    </location>
</feature>
<sequence>MSDARDDQAPDAATASPRDAGVGAAAADSGVEPSPPPRRPLRRAGREARARPEEGSGIADPPVAPGTRAAEAAQPPPPLLRAAPPLPPTPLPPAPLPATPLPPTPSTTPQTAAAHPALDPAAAHAALEPAAAHPALDPAASRPALTPAAVEPPSPDVARVEAESALPGMHRGGFERWPTAPVGVAPIVTAPDLDAPVQWAVAEPAAPSRGMAAWAMVFAVIALIVSMFVGWGFPLGLAAIVTAIIALRRPLESRAVAVWALMLGVVSVVYSAGWLFFAATRLGLFG</sequence>
<evidence type="ECO:0000256" key="2">
    <source>
        <dbReference type="SAM" id="Phobius"/>
    </source>
</evidence>
<comment type="caution">
    <text evidence="3">The sequence shown here is derived from an EMBL/GenBank/DDBJ whole genome shotgun (WGS) entry which is preliminary data.</text>
</comment>
<keyword evidence="2" id="KW-0472">Membrane</keyword>
<dbReference type="RefSeq" id="WP_344711920.1">
    <property type="nucleotide sequence ID" value="NZ_BAAAWH010000001.1"/>
</dbReference>
<evidence type="ECO:0000313" key="4">
    <source>
        <dbReference type="Proteomes" id="UP001589611"/>
    </source>
</evidence>
<feature type="compositionally biased region" description="Low complexity" evidence="1">
    <location>
        <begin position="19"/>
        <end position="32"/>
    </location>
</feature>
<evidence type="ECO:0008006" key="5">
    <source>
        <dbReference type="Google" id="ProtNLM"/>
    </source>
</evidence>
<dbReference type="EMBL" id="JBHMBE010000006">
    <property type="protein sequence ID" value="MFB9647127.1"/>
    <property type="molecule type" value="Genomic_DNA"/>
</dbReference>
<keyword evidence="2" id="KW-0812">Transmembrane</keyword>
<gene>
    <name evidence="3" type="ORF">ACFFPJ_15125</name>
</gene>
<evidence type="ECO:0000256" key="1">
    <source>
        <dbReference type="SAM" id="MobiDB-lite"/>
    </source>
</evidence>